<name>A0A9D1AEB2_9FIRM</name>
<keyword evidence="2" id="KW-0805">Transcription regulation</keyword>
<keyword evidence="4" id="KW-0804">Transcription</keyword>
<dbReference type="FunFam" id="1.10.10.10:FF:000001">
    <property type="entry name" value="LysR family transcriptional regulator"/>
    <property type="match status" value="1"/>
</dbReference>
<dbReference type="Pfam" id="PF00126">
    <property type="entry name" value="HTH_1"/>
    <property type="match status" value="1"/>
</dbReference>
<accession>A0A9D1AEB2</accession>
<dbReference type="PROSITE" id="PS50931">
    <property type="entry name" value="HTH_LYSR"/>
    <property type="match status" value="1"/>
</dbReference>
<protein>
    <submittedName>
        <fullName evidence="6">LysR family transcriptional regulator</fullName>
    </submittedName>
</protein>
<dbReference type="Pfam" id="PF03466">
    <property type="entry name" value="LysR_substrate"/>
    <property type="match status" value="1"/>
</dbReference>
<proteinExistence type="inferred from homology"/>
<dbReference type="InterPro" id="IPR036388">
    <property type="entry name" value="WH-like_DNA-bd_sf"/>
</dbReference>
<dbReference type="PANTHER" id="PTHR30346">
    <property type="entry name" value="TRANSCRIPTIONAL DUAL REGULATOR HCAR-RELATED"/>
    <property type="match status" value="1"/>
</dbReference>
<dbReference type="GO" id="GO:0003700">
    <property type="term" value="F:DNA-binding transcription factor activity"/>
    <property type="evidence" value="ECO:0007669"/>
    <property type="project" value="InterPro"/>
</dbReference>
<evidence type="ECO:0000313" key="7">
    <source>
        <dbReference type="Proteomes" id="UP000886757"/>
    </source>
</evidence>
<dbReference type="CDD" id="cd05466">
    <property type="entry name" value="PBP2_LTTR_substrate"/>
    <property type="match status" value="1"/>
</dbReference>
<reference evidence="6" key="1">
    <citation type="submission" date="2020-10" db="EMBL/GenBank/DDBJ databases">
        <authorList>
            <person name="Gilroy R."/>
        </authorList>
    </citation>
    <scope>NUCLEOTIDE SEQUENCE</scope>
    <source>
        <strain evidence="6">ChiSjej4B22-8148</strain>
    </source>
</reference>
<dbReference type="SUPFAM" id="SSF46785">
    <property type="entry name" value="Winged helix' DNA-binding domain"/>
    <property type="match status" value="1"/>
</dbReference>
<comment type="similarity">
    <text evidence="1">Belongs to the LysR transcriptional regulatory family.</text>
</comment>
<dbReference type="GO" id="GO:0003677">
    <property type="term" value="F:DNA binding"/>
    <property type="evidence" value="ECO:0007669"/>
    <property type="project" value="UniProtKB-KW"/>
</dbReference>
<evidence type="ECO:0000256" key="4">
    <source>
        <dbReference type="ARBA" id="ARBA00023163"/>
    </source>
</evidence>
<dbReference type="InterPro" id="IPR036390">
    <property type="entry name" value="WH_DNA-bd_sf"/>
</dbReference>
<sequence>MNTVQLECFTAVAEYLNFSKASKALKLTQPAVSHQIQALEEELEVKLFNRTSKNVTLTAEGVLFLADAQLILKTALSAKERLKNHEDFMAFDLGCHNHMVLNLLPPILKELLAEFPLLRPTLHLVPFPSLLSMVENGRLHAALGTKDEQKKTFLPFKEFCTAPIACVCSPNHPLAGYKALTKRQLSGNFITCSPRHVSDSIFTVQSSILANLPPEQRFFTESIESALTLVKAQIGYTLYPDIPTAREPGLCYIPVTNLPSIAFGIYYQYNSDYPVLQRFLLLLSQHMEKPLAQSDSK</sequence>
<comment type="caution">
    <text evidence="6">The sequence shown here is derived from an EMBL/GenBank/DDBJ whole genome shotgun (WGS) entry which is preliminary data.</text>
</comment>
<dbReference type="InterPro" id="IPR000847">
    <property type="entry name" value="LysR_HTH_N"/>
</dbReference>
<dbReference type="SUPFAM" id="SSF53850">
    <property type="entry name" value="Periplasmic binding protein-like II"/>
    <property type="match status" value="1"/>
</dbReference>
<dbReference type="PANTHER" id="PTHR30346:SF0">
    <property type="entry name" value="HCA OPERON TRANSCRIPTIONAL ACTIVATOR HCAR"/>
    <property type="match status" value="1"/>
</dbReference>
<evidence type="ECO:0000256" key="1">
    <source>
        <dbReference type="ARBA" id="ARBA00009437"/>
    </source>
</evidence>
<evidence type="ECO:0000259" key="5">
    <source>
        <dbReference type="PROSITE" id="PS50931"/>
    </source>
</evidence>
<dbReference type="GO" id="GO:0032993">
    <property type="term" value="C:protein-DNA complex"/>
    <property type="evidence" value="ECO:0007669"/>
    <property type="project" value="TreeGrafter"/>
</dbReference>
<dbReference type="EMBL" id="DVGK01000132">
    <property type="protein sequence ID" value="HIR14556.1"/>
    <property type="molecule type" value="Genomic_DNA"/>
</dbReference>
<dbReference type="Gene3D" id="3.40.190.10">
    <property type="entry name" value="Periplasmic binding protein-like II"/>
    <property type="match status" value="2"/>
</dbReference>
<reference evidence="6" key="2">
    <citation type="journal article" date="2021" name="PeerJ">
        <title>Extensive microbial diversity within the chicken gut microbiome revealed by metagenomics and culture.</title>
        <authorList>
            <person name="Gilroy R."/>
            <person name="Ravi A."/>
            <person name="Getino M."/>
            <person name="Pursley I."/>
            <person name="Horton D.L."/>
            <person name="Alikhan N.F."/>
            <person name="Baker D."/>
            <person name="Gharbi K."/>
            <person name="Hall N."/>
            <person name="Watson M."/>
            <person name="Adriaenssens E.M."/>
            <person name="Foster-Nyarko E."/>
            <person name="Jarju S."/>
            <person name="Secka A."/>
            <person name="Antonio M."/>
            <person name="Oren A."/>
            <person name="Chaudhuri R.R."/>
            <person name="La Ragione R."/>
            <person name="Hildebrand F."/>
            <person name="Pallen M.J."/>
        </authorList>
    </citation>
    <scope>NUCLEOTIDE SEQUENCE</scope>
    <source>
        <strain evidence="6">ChiSjej4B22-8148</strain>
    </source>
</reference>
<keyword evidence="3" id="KW-0238">DNA-binding</keyword>
<dbReference type="Proteomes" id="UP000886757">
    <property type="component" value="Unassembled WGS sequence"/>
</dbReference>
<gene>
    <name evidence="6" type="ORF">IAB31_11615</name>
</gene>
<dbReference type="InterPro" id="IPR005119">
    <property type="entry name" value="LysR_subst-bd"/>
</dbReference>
<dbReference type="AlphaFoldDB" id="A0A9D1AEB2"/>
<evidence type="ECO:0000256" key="2">
    <source>
        <dbReference type="ARBA" id="ARBA00023015"/>
    </source>
</evidence>
<evidence type="ECO:0000313" key="6">
    <source>
        <dbReference type="EMBL" id="HIR14556.1"/>
    </source>
</evidence>
<organism evidence="6 7">
    <name type="scientific">Candidatus Choladousia intestinavium</name>
    <dbReference type="NCBI Taxonomy" id="2840727"/>
    <lineage>
        <taxon>Bacteria</taxon>
        <taxon>Bacillati</taxon>
        <taxon>Bacillota</taxon>
        <taxon>Clostridia</taxon>
        <taxon>Lachnospirales</taxon>
        <taxon>Lachnospiraceae</taxon>
        <taxon>Lachnospiraceae incertae sedis</taxon>
        <taxon>Candidatus Choladousia</taxon>
    </lineage>
</organism>
<evidence type="ECO:0000256" key="3">
    <source>
        <dbReference type="ARBA" id="ARBA00023125"/>
    </source>
</evidence>
<dbReference type="PRINTS" id="PR00039">
    <property type="entry name" value="HTHLYSR"/>
</dbReference>
<feature type="domain" description="HTH lysR-type" evidence="5">
    <location>
        <begin position="1"/>
        <end position="58"/>
    </location>
</feature>
<dbReference type="Gene3D" id="1.10.10.10">
    <property type="entry name" value="Winged helix-like DNA-binding domain superfamily/Winged helix DNA-binding domain"/>
    <property type="match status" value="1"/>
</dbReference>